<accession>A0A9Y2IAR4</accession>
<dbReference type="EMBL" id="CP127294">
    <property type="protein sequence ID" value="WIX76955.1"/>
    <property type="molecule type" value="Genomic_DNA"/>
</dbReference>
<dbReference type="Proteomes" id="UP001236014">
    <property type="component" value="Chromosome"/>
</dbReference>
<evidence type="ECO:0000313" key="2">
    <source>
        <dbReference type="Proteomes" id="UP001236014"/>
    </source>
</evidence>
<gene>
    <name evidence="1" type="ORF">QRX50_36880</name>
</gene>
<dbReference type="RefSeq" id="WP_285967701.1">
    <property type="nucleotide sequence ID" value="NZ_CP127294.1"/>
</dbReference>
<protein>
    <submittedName>
        <fullName evidence="1">Uncharacterized protein</fullName>
    </submittedName>
</protein>
<evidence type="ECO:0000313" key="1">
    <source>
        <dbReference type="EMBL" id="WIX76955.1"/>
    </source>
</evidence>
<proteinExistence type="predicted"/>
<keyword evidence="2" id="KW-1185">Reference proteome</keyword>
<reference evidence="1 2" key="1">
    <citation type="submission" date="2023-06" db="EMBL/GenBank/DDBJ databases">
        <authorList>
            <person name="Oyuntsetseg B."/>
            <person name="Kim S.B."/>
        </authorList>
    </citation>
    <scope>NUCLEOTIDE SEQUENCE [LARGE SCALE GENOMIC DNA]</scope>
    <source>
        <strain evidence="1 2">2-15</strain>
    </source>
</reference>
<organism evidence="1 2">
    <name type="scientific">Amycolatopsis carbonis</name>
    <dbReference type="NCBI Taxonomy" id="715471"/>
    <lineage>
        <taxon>Bacteria</taxon>
        <taxon>Bacillati</taxon>
        <taxon>Actinomycetota</taxon>
        <taxon>Actinomycetes</taxon>
        <taxon>Pseudonocardiales</taxon>
        <taxon>Pseudonocardiaceae</taxon>
        <taxon>Amycolatopsis</taxon>
    </lineage>
</organism>
<name>A0A9Y2IAR4_9PSEU</name>
<sequence length="700" mass="78459">MADDDEYYSLQKKLRARGRRVLIVGSSYRVPGTATRKLVVDVNLSKEEINKARKWLGRFGLELPGSGGVEVDSSFLAMLYRLIPDSQFSIQRGLTREARHYETAFERLAKEDAPDRVGLTALAQALSDAGYDINSLRPSERPHEELINLSFAERSVAEQLTAIVLIAGKWGLTIPLELVLRVIGRDGWSHLAEIVSRFDLFRWEEDANGEQVLGVRTQLEAELLAREDLNTKAEISVICEMIESSRPDHSKWGGVEVDFIVALVDKIGHKSSDVPKYSRYWLDVAAAFKILREKLGSAHHRLVLAEANLTREYAKRAHGDSQNDQAARLALLVDTQHLLEETIEHADLSEMAKRNLLVELGSTIGTQVYEQAPTAGSAHLSALMKDVTRSVLAARQIDPENYYPVDVVAWTTSRALENAELEDSLRVDMLANAAASLDSVDSEGLSPTQRALYDLRQSDMARLLNNSVVEQRHLESLKSSNDPAAFYFLARLDAGKGQEGKQAAVRNLLNAPPEVREDWRCSRLLLDLFWELKTGKKFLRGEREALAFSTQDWSDCVGVVQSVSSARSFDQYRLEFLHGLALFHLGQYRQSEALFQDLDRRTVELSSRVVATYLASTESGEPQSHSGRVTWTSPDGRRGKVWLDKLSIEVAFIPRRFTVFEPPQRGETLPDFHIAFNMRGALADPVRGLRRSDGGQRHVG</sequence>
<dbReference type="KEGG" id="acab:QRX50_36880"/>
<dbReference type="AlphaFoldDB" id="A0A9Y2IAR4"/>